<dbReference type="Pfam" id="PF00400">
    <property type="entry name" value="WD40"/>
    <property type="match status" value="3"/>
</dbReference>
<keyword evidence="1 3" id="KW-0853">WD repeat</keyword>
<dbReference type="Gene3D" id="2.130.10.10">
    <property type="entry name" value="YVTN repeat-like/Quinoprotein amine dehydrogenase"/>
    <property type="match status" value="2"/>
</dbReference>
<dbReference type="InterPro" id="IPR015943">
    <property type="entry name" value="WD40/YVTN_repeat-like_dom_sf"/>
</dbReference>
<keyword evidence="2" id="KW-0677">Repeat</keyword>
<protein>
    <submittedName>
        <fullName evidence="5">WD40 repeat-like protein</fullName>
    </submittedName>
</protein>
<feature type="repeat" description="WD" evidence="3">
    <location>
        <begin position="61"/>
        <end position="93"/>
    </location>
</feature>
<proteinExistence type="predicted"/>
<dbReference type="SMART" id="SM00320">
    <property type="entry name" value="WD40"/>
    <property type="match status" value="7"/>
</dbReference>
<dbReference type="Proteomes" id="UP000193498">
    <property type="component" value="Unassembled WGS sequence"/>
</dbReference>
<dbReference type="PANTHER" id="PTHR15574">
    <property type="entry name" value="WD REPEAT DOMAIN-CONTAINING FAMILY"/>
    <property type="match status" value="1"/>
</dbReference>
<dbReference type="PROSITE" id="PS50082">
    <property type="entry name" value="WD_REPEATS_2"/>
    <property type="match status" value="3"/>
</dbReference>
<evidence type="ECO:0000256" key="4">
    <source>
        <dbReference type="SAM" id="MobiDB-lite"/>
    </source>
</evidence>
<keyword evidence="6" id="KW-1185">Reference proteome</keyword>
<gene>
    <name evidence="5" type="ORF">K493DRAFT_334566</name>
</gene>
<dbReference type="GO" id="GO:0045717">
    <property type="term" value="P:negative regulation of fatty acid biosynthetic process"/>
    <property type="evidence" value="ECO:0007669"/>
    <property type="project" value="TreeGrafter"/>
</dbReference>
<dbReference type="InterPro" id="IPR001680">
    <property type="entry name" value="WD40_rpt"/>
</dbReference>
<dbReference type="SUPFAM" id="SSF50978">
    <property type="entry name" value="WD40 repeat-like"/>
    <property type="match status" value="1"/>
</dbReference>
<name>A0A1Y1YXL3_9FUNG</name>
<organism evidence="5 6">
    <name type="scientific">Basidiobolus meristosporus CBS 931.73</name>
    <dbReference type="NCBI Taxonomy" id="1314790"/>
    <lineage>
        <taxon>Eukaryota</taxon>
        <taxon>Fungi</taxon>
        <taxon>Fungi incertae sedis</taxon>
        <taxon>Zoopagomycota</taxon>
        <taxon>Entomophthoromycotina</taxon>
        <taxon>Basidiobolomycetes</taxon>
        <taxon>Basidiobolales</taxon>
        <taxon>Basidiobolaceae</taxon>
        <taxon>Basidiobolus</taxon>
    </lineage>
</organism>
<dbReference type="GO" id="GO:0005737">
    <property type="term" value="C:cytoplasm"/>
    <property type="evidence" value="ECO:0007669"/>
    <property type="project" value="TreeGrafter"/>
</dbReference>
<evidence type="ECO:0000256" key="2">
    <source>
        <dbReference type="ARBA" id="ARBA00022737"/>
    </source>
</evidence>
<feature type="repeat" description="WD" evidence="3">
    <location>
        <begin position="517"/>
        <end position="548"/>
    </location>
</feature>
<evidence type="ECO:0000313" key="6">
    <source>
        <dbReference type="Proteomes" id="UP000193498"/>
    </source>
</evidence>
<reference evidence="5 6" key="1">
    <citation type="submission" date="2016-07" db="EMBL/GenBank/DDBJ databases">
        <title>Pervasive Adenine N6-methylation of Active Genes in Fungi.</title>
        <authorList>
            <consortium name="DOE Joint Genome Institute"/>
            <person name="Mondo S.J."/>
            <person name="Dannebaum R.O."/>
            <person name="Kuo R.C."/>
            <person name="Labutti K."/>
            <person name="Haridas S."/>
            <person name="Kuo A."/>
            <person name="Salamov A."/>
            <person name="Ahrendt S.R."/>
            <person name="Lipzen A."/>
            <person name="Sullivan W."/>
            <person name="Andreopoulos W.B."/>
            <person name="Clum A."/>
            <person name="Lindquist E."/>
            <person name="Daum C."/>
            <person name="Ramamoorthy G.K."/>
            <person name="Gryganskyi A."/>
            <person name="Culley D."/>
            <person name="Magnuson J.K."/>
            <person name="James T.Y."/>
            <person name="O'Malley M.A."/>
            <person name="Stajich J.E."/>
            <person name="Spatafora J.W."/>
            <person name="Visel A."/>
            <person name="Grigoriev I.V."/>
        </authorList>
    </citation>
    <scope>NUCLEOTIDE SEQUENCE [LARGE SCALE GENOMIC DNA]</scope>
    <source>
        <strain evidence="5 6">CBS 931.73</strain>
    </source>
</reference>
<evidence type="ECO:0000256" key="1">
    <source>
        <dbReference type="ARBA" id="ARBA00022574"/>
    </source>
</evidence>
<dbReference type="OrthoDB" id="2414538at2759"/>
<feature type="region of interest" description="Disordered" evidence="4">
    <location>
        <begin position="331"/>
        <end position="384"/>
    </location>
</feature>
<evidence type="ECO:0000256" key="3">
    <source>
        <dbReference type="PROSITE-ProRule" id="PRU00221"/>
    </source>
</evidence>
<dbReference type="EMBL" id="MCFE01000055">
    <property type="protein sequence ID" value="ORY02624.1"/>
    <property type="molecule type" value="Genomic_DNA"/>
</dbReference>
<dbReference type="STRING" id="1314790.A0A1Y1YXL3"/>
<feature type="repeat" description="WD" evidence="3">
    <location>
        <begin position="487"/>
        <end position="507"/>
    </location>
</feature>
<accession>A0A1Y1YXL3</accession>
<dbReference type="AlphaFoldDB" id="A0A1Y1YXL3"/>
<dbReference type="PROSITE" id="PS50294">
    <property type="entry name" value="WD_REPEATS_REGION"/>
    <property type="match status" value="1"/>
</dbReference>
<dbReference type="GO" id="GO:0080008">
    <property type="term" value="C:Cul4-RING E3 ubiquitin ligase complex"/>
    <property type="evidence" value="ECO:0007669"/>
    <property type="project" value="TreeGrafter"/>
</dbReference>
<dbReference type="PANTHER" id="PTHR15574:SF40">
    <property type="entry name" value="WD AND TETRATRICOPEPTIDE REPEATS PROTEIN 1"/>
    <property type="match status" value="1"/>
</dbReference>
<dbReference type="InterPro" id="IPR045151">
    <property type="entry name" value="DCAF8"/>
</dbReference>
<dbReference type="InParanoid" id="A0A1Y1YXL3"/>
<sequence length="610" mass="68291">MIPTIGFGSGSTVYKHNTSQAAPDEILAARELNLNTSPYYFRRKIYGNVNLTTRLKLHKKLEGHDGCVNTVAWNRKGDLILSGSDDCRLNIWNPWLSSPLITSIPSGHQRNIFSAQFLVNSNDRKIVSCAMDGVTRLTDLDLYERRRDTDSWDPSPAFHCHSDLTYEVAPDPVDPNIFFDCSDDGKVNSYDLRIRTSCNCQHGCDRHTLLNINPEDAVISLWGSNMKEIRGISIRPDNPVYFGIACSDDSVRIYDRRFISHIQRPPSHVYGFIPDHLREKHVNRTARSWRLSDANRITSLRFDPSGTGQLLISYSRDKIYLINPLLGSADNINTNKREQKESTFLSSPRKKNKDDGQFDSSEVGGSKGVGSGVGTPMEVSSGAGSDIEVGIDQHIFPEKDLAKPDEALPGYSEISEPGTSISADHQEAVTQEYNDGCLDLDEDESDDSVSGDTAGDLETVLGGQKDIVQTYDGHRNWETMIKEVNFYGPNSEYIVSGSDDGRIFIWEKNGGEIKHLLKGDSRVVNCVQPHPHDPILMSSGIDNDIKLWHPDGSSRHDQAYIRNIVQQNKEISERDHEEDDSRMIVLPSGMILHMIAAFSERGGRDLFNFD</sequence>
<comment type="caution">
    <text evidence="5">The sequence shown here is derived from an EMBL/GenBank/DDBJ whole genome shotgun (WGS) entry which is preliminary data.</text>
</comment>
<dbReference type="InterPro" id="IPR036322">
    <property type="entry name" value="WD40_repeat_dom_sf"/>
</dbReference>
<evidence type="ECO:0000313" key="5">
    <source>
        <dbReference type="EMBL" id="ORY02624.1"/>
    </source>
</evidence>